<proteinExistence type="predicted"/>
<accession>A0A6V7NX63</accession>
<feature type="region of interest" description="Disordered" evidence="1">
    <location>
        <begin position="1"/>
        <end position="20"/>
    </location>
</feature>
<reference evidence="2" key="1">
    <citation type="submission" date="2020-07" db="EMBL/GenBank/DDBJ databases">
        <authorList>
            <person name="Lin J."/>
        </authorList>
    </citation>
    <scope>NUCLEOTIDE SEQUENCE</scope>
</reference>
<dbReference type="EMBL" id="LR862142">
    <property type="protein sequence ID" value="CAD1823173.1"/>
    <property type="molecule type" value="Genomic_DNA"/>
</dbReference>
<organism evidence="2">
    <name type="scientific">Ananas comosus var. bracteatus</name>
    <name type="common">red pineapple</name>
    <dbReference type="NCBI Taxonomy" id="296719"/>
    <lineage>
        <taxon>Eukaryota</taxon>
        <taxon>Viridiplantae</taxon>
        <taxon>Streptophyta</taxon>
        <taxon>Embryophyta</taxon>
        <taxon>Tracheophyta</taxon>
        <taxon>Spermatophyta</taxon>
        <taxon>Magnoliopsida</taxon>
        <taxon>Liliopsida</taxon>
        <taxon>Poales</taxon>
        <taxon>Bromeliaceae</taxon>
        <taxon>Bromelioideae</taxon>
        <taxon>Ananas</taxon>
    </lineage>
</organism>
<protein>
    <submittedName>
        <fullName evidence="2">Uncharacterized protein</fullName>
    </submittedName>
</protein>
<name>A0A6V7NX63_ANACO</name>
<feature type="region of interest" description="Disordered" evidence="1">
    <location>
        <begin position="43"/>
        <end position="79"/>
    </location>
</feature>
<feature type="compositionally biased region" description="Basic and acidic residues" evidence="1">
    <location>
        <begin position="53"/>
        <end position="65"/>
    </location>
</feature>
<dbReference type="AlphaFoldDB" id="A0A6V7NX63"/>
<evidence type="ECO:0000256" key="1">
    <source>
        <dbReference type="SAM" id="MobiDB-lite"/>
    </source>
</evidence>
<gene>
    <name evidence="2" type="ORF">CB5_LOCUS6384</name>
</gene>
<evidence type="ECO:0000313" key="2">
    <source>
        <dbReference type="EMBL" id="CAD1823173.1"/>
    </source>
</evidence>
<sequence length="181" mass="20598">MAIHATESLPTPPPRSGHTLTSIDETLMVLFASRLRVRGAQRPMAIRRQQRLSRVEGNRHARRDATPTPSWPLRDSHSRKQNPHIWRRGFAEHRKDDFWVLEAADLLKLRPDSMKTRKKMWKKLSVEAKALTVGRSTERVPTDPAATSTCSGDGGRRCSSAEAYGLRFDGDLYQVELMLQL</sequence>